<dbReference type="PANTHER" id="PTHR43779">
    <property type="entry name" value="DIOXYGENASE RV0097-RELATED"/>
    <property type="match status" value="1"/>
</dbReference>
<feature type="domain" description="TauD/TfdA-like" evidence="7">
    <location>
        <begin position="75"/>
        <end position="431"/>
    </location>
</feature>
<dbReference type="InterPro" id="IPR042098">
    <property type="entry name" value="TauD-like_sf"/>
</dbReference>
<dbReference type="InParanoid" id="A0A286USX6"/>
<dbReference type="SUPFAM" id="SSF51197">
    <property type="entry name" value="Clavaminate synthase-like"/>
    <property type="match status" value="1"/>
</dbReference>
<keyword evidence="9" id="KW-1185">Reference proteome</keyword>
<evidence type="ECO:0000313" key="9">
    <source>
        <dbReference type="Proteomes" id="UP000217199"/>
    </source>
</evidence>
<dbReference type="FunCoup" id="A0A286USX6">
    <property type="interactions" value="1"/>
</dbReference>
<organism evidence="8 9">
    <name type="scientific">Pyrrhoderma noxium</name>
    <dbReference type="NCBI Taxonomy" id="2282107"/>
    <lineage>
        <taxon>Eukaryota</taxon>
        <taxon>Fungi</taxon>
        <taxon>Dikarya</taxon>
        <taxon>Basidiomycota</taxon>
        <taxon>Agaricomycotina</taxon>
        <taxon>Agaricomycetes</taxon>
        <taxon>Hymenochaetales</taxon>
        <taxon>Hymenochaetaceae</taxon>
        <taxon>Pyrrhoderma</taxon>
    </lineage>
</organism>
<keyword evidence="5" id="KW-0560">Oxidoreductase</keyword>
<sequence length="451" mass="50395">MVSRPQPSAPLRLACGLVSRCTRRSLDSGYKAHQHAVSLLAARLHSTPSTRASTMALEVLPLPLPSSIDKENFNKDFGREIRGIDLGKLSDGEFKEIEQLLYRHGALLFRNADITPEQQCAFTKSFDPTCENYGHGNNKIASEKKSVLHPHLKTIPRVPQVQLIGNGKVYNHEGLAEAQLEHPSHIGFHKTRVSPEDTEKGYTRFYRWHMDAALYNLNAPRVTTLHAITVPHGEPQICRYDDDSGDELPVPLGTTAFVDGKTMFDILPPELKSVAIRSRVKYAPHPYVWMATARAMSTGLGIETEGMELPLNELPSWEESKIKVLPVVWTNPVTKELHFQVHPCGICELFVDPLPEGVKREGALYPDGAHITDLKEVRGLIYKMQRPAIAPGLVYPHDWKEKDLVLFHNRGVLHSVVGAFKPETVRAFHQCNFAASDDPTGPSPEDVKKWA</sequence>
<evidence type="ECO:0000256" key="5">
    <source>
        <dbReference type="ARBA" id="ARBA00023002"/>
    </source>
</evidence>
<comment type="caution">
    <text evidence="8">The sequence shown here is derived from an EMBL/GenBank/DDBJ whole genome shotgun (WGS) entry which is preliminary data.</text>
</comment>
<dbReference type="Gene3D" id="3.60.130.10">
    <property type="entry name" value="Clavaminate synthase-like"/>
    <property type="match status" value="1"/>
</dbReference>
<gene>
    <name evidence="8" type="ORF">PNOK_0261100</name>
</gene>
<dbReference type="Pfam" id="PF02668">
    <property type="entry name" value="TauD"/>
    <property type="match status" value="1"/>
</dbReference>
<evidence type="ECO:0000256" key="2">
    <source>
        <dbReference type="ARBA" id="ARBA00005896"/>
    </source>
</evidence>
<keyword evidence="6" id="KW-0408">Iron</keyword>
<dbReference type="InterPro" id="IPR051178">
    <property type="entry name" value="TfdA_dioxygenase"/>
</dbReference>
<comment type="similarity">
    <text evidence="2">Belongs to the TfdA dioxygenase family.</text>
</comment>
<evidence type="ECO:0000256" key="1">
    <source>
        <dbReference type="ARBA" id="ARBA00001954"/>
    </source>
</evidence>
<evidence type="ECO:0000256" key="6">
    <source>
        <dbReference type="ARBA" id="ARBA00023004"/>
    </source>
</evidence>
<accession>A0A286USX6</accession>
<evidence type="ECO:0000259" key="7">
    <source>
        <dbReference type="Pfam" id="PF02668"/>
    </source>
</evidence>
<dbReference type="OrthoDB" id="93019at2759"/>
<dbReference type="STRING" id="2282107.A0A286USX6"/>
<dbReference type="GO" id="GO:0046872">
    <property type="term" value="F:metal ion binding"/>
    <property type="evidence" value="ECO:0007669"/>
    <property type="project" value="UniProtKB-KW"/>
</dbReference>
<proteinExistence type="inferred from homology"/>
<dbReference type="EMBL" id="NBII01000002">
    <property type="protein sequence ID" value="PAV22654.1"/>
    <property type="molecule type" value="Genomic_DNA"/>
</dbReference>
<name>A0A286USX6_9AGAM</name>
<dbReference type="AlphaFoldDB" id="A0A286USX6"/>
<dbReference type="PANTHER" id="PTHR43779:SF2">
    <property type="entry name" value="ALPHA-KETOGLUTARATE-DEPENDENT XANTHINE DIOXYGENASE XAN1"/>
    <property type="match status" value="1"/>
</dbReference>
<comment type="cofactor">
    <cofactor evidence="1">
        <name>Fe(2+)</name>
        <dbReference type="ChEBI" id="CHEBI:29033"/>
    </cofactor>
</comment>
<keyword evidence="4" id="KW-0223">Dioxygenase</keyword>
<evidence type="ECO:0000256" key="3">
    <source>
        <dbReference type="ARBA" id="ARBA00022723"/>
    </source>
</evidence>
<keyword evidence="3" id="KW-0479">Metal-binding</keyword>
<evidence type="ECO:0000256" key="4">
    <source>
        <dbReference type="ARBA" id="ARBA00022964"/>
    </source>
</evidence>
<protein>
    <submittedName>
        <fullName evidence="8">Clavaminate synthase</fullName>
    </submittedName>
</protein>
<reference evidence="8 9" key="1">
    <citation type="journal article" date="2017" name="Mol. Ecol.">
        <title>Comparative and population genomic landscape of Phellinus noxius: A hypervariable fungus causing root rot in trees.</title>
        <authorList>
            <person name="Chung C.L."/>
            <person name="Lee T.J."/>
            <person name="Akiba M."/>
            <person name="Lee H.H."/>
            <person name="Kuo T.H."/>
            <person name="Liu D."/>
            <person name="Ke H.M."/>
            <person name="Yokoi T."/>
            <person name="Roa M.B."/>
            <person name="Lu M.J."/>
            <person name="Chang Y.Y."/>
            <person name="Ann P.J."/>
            <person name="Tsai J.N."/>
            <person name="Chen C.Y."/>
            <person name="Tzean S.S."/>
            <person name="Ota Y."/>
            <person name="Hattori T."/>
            <person name="Sahashi N."/>
            <person name="Liou R.F."/>
            <person name="Kikuchi T."/>
            <person name="Tsai I.J."/>
        </authorList>
    </citation>
    <scope>NUCLEOTIDE SEQUENCE [LARGE SCALE GENOMIC DNA]</scope>
    <source>
        <strain evidence="8 9">FFPRI411160</strain>
    </source>
</reference>
<dbReference type="GO" id="GO:0051213">
    <property type="term" value="F:dioxygenase activity"/>
    <property type="evidence" value="ECO:0007669"/>
    <property type="project" value="UniProtKB-KW"/>
</dbReference>
<dbReference type="Proteomes" id="UP000217199">
    <property type="component" value="Unassembled WGS sequence"/>
</dbReference>
<evidence type="ECO:0000313" key="8">
    <source>
        <dbReference type="EMBL" id="PAV22654.1"/>
    </source>
</evidence>
<dbReference type="InterPro" id="IPR003819">
    <property type="entry name" value="TauD/TfdA-like"/>
</dbReference>